<evidence type="ECO:0000313" key="1">
    <source>
        <dbReference type="EMBL" id="KAJ9095119.1"/>
    </source>
</evidence>
<gene>
    <name evidence="1" type="ORF">QFC19_007687</name>
</gene>
<protein>
    <submittedName>
        <fullName evidence="1">Uncharacterized protein</fullName>
    </submittedName>
</protein>
<keyword evidence="2" id="KW-1185">Reference proteome</keyword>
<proteinExistence type="predicted"/>
<evidence type="ECO:0000313" key="2">
    <source>
        <dbReference type="Proteomes" id="UP001241377"/>
    </source>
</evidence>
<organism evidence="1 2">
    <name type="scientific">Naganishia cerealis</name>
    <dbReference type="NCBI Taxonomy" id="610337"/>
    <lineage>
        <taxon>Eukaryota</taxon>
        <taxon>Fungi</taxon>
        <taxon>Dikarya</taxon>
        <taxon>Basidiomycota</taxon>
        <taxon>Agaricomycotina</taxon>
        <taxon>Tremellomycetes</taxon>
        <taxon>Filobasidiales</taxon>
        <taxon>Filobasidiaceae</taxon>
        <taxon>Naganishia</taxon>
    </lineage>
</organism>
<name>A0ACC2V7G2_9TREE</name>
<comment type="caution">
    <text evidence="1">The sequence shown here is derived from an EMBL/GenBank/DDBJ whole genome shotgun (WGS) entry which is preliminary data.</text>
</comment>
<dbReference type="Proteomes" id="UP001241377">
    <property type="component" value="Unassembled WGS sequence"/>
</dbReference>
<reference evidence="1" key="1">
    <citation type="submission" date="2023-04" db="EMBL/GenBank/DDBJ databases">
        <title>Draft Genome sequencing of Naganishia species isolated from polar environments using Oxford Nanopore Technology.</title>
        <authorList>
            <person name="Leo P."/>
            <person name="Venkateswaran K."/>
        </authorList>
    </citation>
    <scope>NUCLEOTIDE SEQUENCE</scope>
    <source>
        <strain evidence="1">MNA-CCFEE 5261</strain>
    </source>
</reference>
<sequence>MSELSDLRKEIKAWEHSFQKKHGRVPLREDIKQNNVISSLYKQYRDLKKGPAKTLKLPKKTRIDVQIGDSDEDGSGTDMENTTSVAVGIQLGPTPQANGKILSLFDTRMTPPESSPLKSKQTLQVKEEVSDDKIFKTPTKKRIVDINAQLQAAAHQTSLSIIKSSPNVLPVPSPVRQTPRYMSRNMFMATEYGPVTPSKPTQGFEVSPSPLKPQRLFNYGTKRLADIFNEVQSIKENIVVPEDLNDPVSEEEVDGEKSSEGPKPKKAKTQKRTTRRWKIKPRPEAENETSLEKKDIHEAIQDIDEKRQRNHERYLNSEDEESDAEPEKIIPQALGKKIKPVSMNYQRLKINDPRAKAFKRRMRH</sequence>
<accession>A0ACC2V7G2</accession>
<dbReference type="EMBL" id="JASBWR010000104">
    <property type="protein sequence ID" value="KAJ9095119.1"/>
    <property type="molecule type" value="Genomic_DNA"/>
</dbReference>